<dbReference type="Proteomes" id="UP000013270">
    <property type="component" value="Unassembled WGS sequence"/>
</dbReference>
<dbReference type="HOGENOM" id="CLU_3371458_0_0_6"/>
<sequence length="34" mass="3884">MNSISILCIEHFSVTLPRIVYQHAQVKITDLAEI</sequence>
<proteinExistence type="predicted"/>
<gene>
    <name evidence="1" type="ORF">F963_01246</name>
</gene>
<dbReference type="AlphaFoldDB" id="N8YTR5"/>
<protein>
    <submittedName>
        <fullName evidence="1">Uncharacterized protein</fullName>
    </submittedName>
</protein>
<name>N8YTR5_ACIBZ</name>
<evidence type="ECO:0000313" key="1">
    <source>
        <dbReference type="EMBL" id="ENV22630.1"/>
    </source>
</evidence>
<dbReference type="EMBL" id="APPK01000025">
    <property type="protein sequence ID" value="ENV22630.1"/>
    <property type="molecule type" value="Genomic_DNA"/>
</dbReference>
<reference evidence="1 2" key="1">
    <citation type="submission" date="2013-02" db="EMBL/GenBank/DDBJ databases">
        <title>The Genome Sequence of Acinetobacter bereziniae NIPH 3.</title>
        <authorList>
            <consortium name="The Broad Institute Genome Sequencing Platform"/>
            <consortium name="The Broad Institute Genome Sequencing Center for Infectious Disease"/>
            <person name="Cerqueira G."/>
            <person name="Feldgarden M."/>
            <person name="Courvalin P."/>
            <person name="Perichon B."/>
            <person name="Grillot-Courvalin C."/>
            <person name="Clermont D."/>
            <person name="Rocha E."/>
            <person name="Yoon E.-J."/>
            <person name="Nemec A."/>
            <person name="Walker B."/>
            <person name="Young S.K."/>
            <person name="Zeng Q."/>
            <person name="Gargeya S."/>
            <person name="Fitzgerald M."/>
            <person name="Haas B."/>
            <person name="Abouelleil A."/>
            <person name="Alvarado L."/>
            <person name="Arachchi H.M."/>
            <person name="Berlin A.M."/>
            <person name="Chapman S.B."/>
            <person name="Dewar J."/>
            <person name="Goldberg J."/>
            <person name="Griggs A."/>
            <person name="Gujja S."/>
            <person name="Hansen M."/>
            <person name="Howarth C."/>
            <person name="Imamovic A."/>
            <person name="Larimer J."/>
            <person name="McCowan C."/>
            <person name="Murphy C."/>
            <person name="Neiman D."/>
            <person name="Pearson M."/>
            <person name="Priest M."/>
            <person name="Roberts A."/>
            <person name="Saif S."/>
            <person name="Shea T."/>
            <person name="Sisk P."/>
            <person name="Sykes S."/>
            <person name="Wortman J."/>
            <person name="Nusbaum C."/>
            <person name="Birren B."/>
        </authorList>
    </citation>
    <scope>NUCLEOTIDE SEQUENCE [LARGE SCALE GENOMIC DNA]</scope>
    <source>
        <strain evidence="1 2">NIPH 3</strain>
    </source>
</reference>
<accession>N8YTR5</accession>
<evidence type="ECO:0000313" key="2">
    <source>
        <dbReference type="Proteomes" id="UP000013270"/>
    </source>
</evidence>
<comment type="caution">
    <text evidence="1">The sequence shown here is derived from an EMBL/GenBank/DDBJ whole genome shotgun (WGS) entry which is preliminary data.</text>
</comment>
<organism evidence="1 2">
    <name type="scientific">Acinetobacter bereziniae NIPH 3</name>
    <dbReference type="NCBI Taxonomy" id="1217651"/>
    <lineage>
        <taxon>Bacteria</taxon>
        <taxon>Pseudomonadati</taxon>
        <taxon>Pseudomonadota</taxon>
        <taxon>Gammaproteobacteria</taxon>
        <taxon>Moraxellales</taxon>
        <taxon>Moraxellaceae</taxon>
        <taxon>Acinetobacter</taxon>
    </lineage>
</organism>